<proteinExistence type="predicted"/>
<dbReference type="InterPro" id="IPR036237">
    <property type="entry name" value="Xyl_isomerase-like_sf"/>
</dbReference>
<dbReference type="SUPFAM" id="SSF51658">
    <property type="entry name" value="Xylose isomerase-like"/>
    <property type="match status" value="1"/>
</dbReference>
<protein>
    <submittedName>
        <fullName evidence="2">Inosose dehydratase</fullName>
        <ecNumber evidence="2">4.2.1.44</ecNumber>
    </submittedName>
</protein>
<dbReference type="EC" id="4.2.1.44" evidence="2"/>
<dbReference type="EMBL" id="CP036273">
    <property type="protein sequence ID" value="QDU22042.1"/>
    <property type="molecule type" value="Genomic_DNA"/>
</dbReference>
<accession>A0A517XWZ9</accession>
<dbReference type="PANTHER" id="PTHR12110:SF21">
    <property type="entry name" value="XYLOSE ISOMERASE-LIKE TIM BARREL DOMAIN-CONTAINING PROTEIN"/>
    <property type="match status" value="1"/>
</dbReference>
<name>A0A517XWZ9_9BACT</name>
<sequence length="314" mass="34483">MAKARISIGTWAYLFNQEVPTTDFHQILHKLQDLGYDGVELGSFGPHPSPATHPTKASRAKLRKEIADHGLALSGIAVDLWAFKTPGTSIMDEIPAAYLTAFLGWCAFASELDAKTIRVDTVVAPNFFDADAEGQKIGAEKGMERFINVWDKSSKIAADYGLNVCWEFEPGFAFNKPSEIVKLVDGVRAKGNPNFGVLYDTCHAHMCAVVGANQTGAKETLPGGELELLEKLKGKVTHIHLIDSDGSLNEHNTSTHNPFGTGKLDFDKLVPAMQASGVPHDWWTVDLCFWPHAWEVTAQSKKYLDKLREKYAAA</sequence>
<feature type="domain" description="Xylose isomerase-like TIM barrel" evidence="1">
    <location>
        <begin position="29"/>
        <end position="285"/>
    </location>
</feature>
<dbReference type="AlphaFoldDB" id="A0A517XWZ9"/>
<evidence type="ECO:0000313" key="3">
    <source>
        <dbReference type="Proteomes" id="UP000319576"/>
    </source>
</evidence>
<organism evidence="2 3">
    <name type="scientific">Urbifossiella limnaea</name>
    <dbReference type="NCBI Taxonomy" id="2528023"/>
    <lineage>
        <taxon>Bacteria</taxon>
        <taxon>Pseudomonadati</taxon>
        <taxon>Planctomycetota</taxon>
        <taxon>Planctomycetia</taxon>
        <taxon>Gemmatales</taxon>
        <taxon>Gemmataceae</taxon>
        <taxon>Urbifossiella</taxon>
    </lineage>
</organism>
<dbReference type="Gene3D" id="3.20.20.150">
    <property type="entry name" value="Divalent-metal-dependent TIM barrel enzymes"/>
    <property type="match status" value="1"/>
</dbReference>
<gene>
    <name evidence="2" type="primary">iolE_3</name>
    <name evidence="2" type="ORF">ETAA1_40170</name>
</gene>
<dbReference type="Proteomes" id="UP000319576">
    <property type="component" value="Chromosome"/>
</dbReference>
<dbReference type="Pfam" id="PF01261">
    <property type="entry name" value="AP_endonuc_2"/>
    <property type="match status" value="1"/>
</dbReference>
<dbReference type="GO" id="GO:0050114">
    <property type="term" value="F:myo-inosose-2 dehydratase activity"/>
    <property type="evidence" value="ECO:0007669"/>
    <property type="project" value="UniProtKB-EC"/>
</dbReference>
<keyword evidence="2" id="KW-0456">Lyase</keyword>
<dbReference type="RefSeq" id="WP_145241439.1">
    <property type="nucleotide sequence ID" value="NZ_CP036273.1"/>
</dbReference>
<reference evidence="2 3" key="1">
    <citation type="submission" date="2019-02" db="EMBL/GenBank/DDBJ databases">
        <title>Deep-cultivation of Planctomycetes and their phenomic and genomic characterization uncovers novel biology.</title>
        <authorList>
            <person name="Wiegand S."/>
            <person name="Jogler M."/>
            <person name="Boedeker C."/>
            <person name="Pinto D."/>
            <person name="Vollmers J."/>
            <person name="Rivas-Marin E."/>
            <person name="Kohn T."/>
            <person name="Peeters S.H."/>
            <person name="Heuer A."/>
            <person name="Rast P."/>
            <person name="Oberbeckmann S."/>
            <person name="Bunk B."/>
            <person name="Jeske O."/>
            <person name="Meyerdierks A."/>
            <person name="Storesund J.E."/>
            <person name="Kallscheuer N."/>
            <person name="Luecker S."/>
            <person name="Lage O.M."/>
            <person name="Pohl T."/>
            <person name="Merkel B.J."/>
            <person name="Hornburger P."/>
            <person name="Mueller R.-W."/>
            <person name="Bruemmer F."/>
            <person name="Labrenz M."/>
            <person name="Spormann A.M."/>
            <person name="Op den Camp H."/>
            <person name="Overmann J."/>
            <person name="Amann R."/>
            <person name="Jetten M.S.M."/>
            <person name="Mascher T."/>
            <person name="Medema M.H."/>
            <person name="Devos D.P."/>
            <person name="Kaster A.-K."/>
            <person name="Ovreas L."/>
            <person name="Rohde M."/>
            <person name="Galperin M.Y."/>
            <person name="Jogler C."/>
        </authorList>
    </citation>
    <scope>NUCLEOTIDE SEQUENCE [LARGE SCALE GENOMIC DNA]</scope>
    <source>
        <strain evidence="2 3">ETA_A1</strain>
    </source>
</reference>
<dbReference type="InterPro" id="IPR013022">
    <property type="entry name" value="Xyl_isomerase-like_TIM-brl"/>
</dbReference>
<keyword evidence="3" id="KW-1185">Reference proteome</keyword>
<dbReference type="InterPro" id="IPR050312">
    <property type="entry name" value="IolE/XylAMocC-like"/>
</dbReference>
<dbReference type="PANTHER" id="PTHR12110">
    <property type="entry name" value="HYDROXYPYRUVATE ISOMERASE"/>
    <property type="match status" value="1"/>
</dbReference>
<evidence type="ECO:0000313" key="2">
    <source>
        <dbReference type="EMBL" id="QDU22042.1"/>
    </source>
</evidence>
<dbReference type="OrthoDB" id="3185623at2"/>
<dbReference type="KEGG" id="uli:ETAA1_40170"/>
<evidence type="ECO:0000259" key="1">
    <source>
        <dbReference type="Pfam" id="PF01261"/>
    </source>
</evidence>